<keyword evidence="1" id="KW-0812">Transmembrane</keyword>
<gene>
    <name evidence="2" type="ORF">SAMN05421797_108158</name>
</gene>
<organism evidence="2 3">
    <name type="scientific">Maribacter ulvicola</name>
    <dbReference type="NCBI Taxonomy" id="228959"/>
    <lineage>
        <taxon>Bacteria</taxon>
        <taxon>Pseudomonadati</taxon>
        <taxon>Bacteroidota</taxon>
        <taxon>Flavobacteriia</taxon>
        <taxon>Flavobacteriales</taxon>
        <taxon>Flavobacteriaceae</taxon>
        <taxon>Maribacter</taxon>
    </lineage>
</organism>
<feature type="transmembrane region" description="Helical" evidence="1">
    <location>
        <begin position="72"/>
        <end position="98"/>
    </location>
</feature>
<evidence type="ECO:0000313" key="3">
    <source>
        <dbReference type="Proteomes" id="UP000186953"/>
    </source>
</evidence>
<dbReference type="EMBL" id="FTMA01000008">
    <property type="protein sequence ID" value="SIR25288.1"/>
    <property type="molecule type" value="Genomic_DNA"/>
</dbReference>
<feature type="transmembrane region" description="Helical" evidence="1">
    <location>
        <begin position="38"/>
        <end position="65"/>
    </location>
</feature>
<dbReference type="STRING" id="228959.SAMN05421797_108158"/>
<protein>
    <submittedName>
        <fullName evidence="2">Uncharacterized protein</fullName>
    </submittedName>
</protein>
<sequence length="147" mass="16674">MNKITQAPHLVLWILIPVILLIGFLKPDKTLDINIYDTYLVIGLINLAVLISIIYGILGFGYWVAIRLNRKLVNWLTVIHLIFTVISFCFIILIPYFLPPSSQGISSLYFDAQTTLTLSAIVAVSIQSLYLINMITALFRKCKLNFL</sequence>
<evidence type="ECO:0000313" key="2">
    <source>
        <dbReference type="EMBL" id="SIR25288.1"/>
    </source>
</evidence>
<dbReference type="Gene3D" id="1.20.210.10">
    <property type="entry name" value="Cytochrome c oxidase-like, subunit I domain"/>
    <property type="match status" value="1"/>
</dbReference>
<dbReference type="RefSeq" id="WP_076550543.1">
    <property type="nucleotide sequence ID" value="NZ_FTMA01000008.1"/>
</dbReference>
<keyword evidence="1" id="KW-1133">Transmembrane helix</keyword>
<dbReference type="InterPro" id="IPR036927">
    <property type="entry name" value="Cyt_c_oxase-like_su1_sf"/>
</dbReference>
<feature type="transmembrane region" description="Helical" evidence="1">
    <location>
        <begin position="7"/>
        <end position="26"/>
    </location>
</feature>
<evidence type="ECO:0000256" key="1">
    <source>
        <dbReference type="SAM" id="Phobius"/>
    </source>
</evidence>
<feature type="transmembrane region" description="Helical" evidence="1">
    <location>
        <begin position="118"/>
        <end position="139"/>
    </location>
</feature>
<dbReference type="Proteomes" id="UP000186953">
    <property type="component" value="Unassembled WGS sequence"/>
</dbReference>
<keyword evidence="3" id="KW-1185">Reference proteome</keyword>
<accession>A0A1N6ZER3</accession>
<reference evidence="3" key="1">
    <citation type="submission" date="2017-01" db="EMBL/GenBank/DDBJ databases">
        <authorList>
            <person name="Varghese N."/>
            <person name="Submissions S."/>
        </authorList>
    </citation>
    <scope>NUCLEOTIDE SEQUENCE [LARGE SCALE GENOMIC DNA]</scope>
    <source>
        <strain evidence="3">DSM 15366</strain>
    </source>
</reference>
<proteinExistence type="predicted"/>
<dbReference type="AlphaFoldDB" id="A0A1N6ZER3"/>
<name>A0A1N6ZER3_9FLAO</name>
<dbReference type="OrthoDB" id="1376924at2"/>
<keyword evidence="1" id="KW-0472">Membrane</keyword>